<reference evidence="2 3" key="1">
    <citation type="journal article" date="2013" name="Plant Cell">
        <title>The transition from a phytopathogenic smut ancestor to an anamorphic biocontrol agent deciphered by comparative whole-genome analysis.</title>
        <authorList>
            <person name="Lefebvre F."/>
            <person name="Joly D.L."/>
            <person name="Labbe C."/>
            <person name="Teichmann B."/>
            <person name="Linning R."/>
            <person name="Belzile F."/>
            <person name="Bakkeren G."/>
            <person name="Belanger R.R."/>
        </authorList>
    </citation>
    <scope>NUCLEOTIDE SEQUENCE [LARGE SCALE GENOMIC DNA]</scope>
    <source>
        <strain evidence="2 3">PF-1</strain>
    </source>
</reference>
<dbReference type="PANTHER" id="PTHR31263:SF0">
    <property type="entry name" value="CELLULASE FAMILY PROTEIN (AFU_ORTHOLOGUE AFUA_5G14560)"/>
    <property type="match status" value="1"/>
</dbReference>
<protein>
    <submittedName>
        <fullName evidence="2">Uncharacterized protein</fullName>
    </submittedName>
</protein>
<accession>A0A061H675</accession>
<feature type="chain" id="PRO_5001599766" evidence="1">
    <location>
        <begin position="20"/>
        <end position="469"/>
    </location>
</feature>
<gene>
    <name evidence="2" type="ORF">PFL1_04296</name>
</gene>
<feature type="signal peptide" evidence="1">
    <location>
        <begin position="1"/>
        <end position="19"/>
    </location>
</feature>
<dbReference type="GeneID" id="19318402"/>
<organism evidence="2 3">
    <name type="scientific">Pseudozyma flocculosa PF-1</name>
    <dbReference type="NCBI Taxonomy" id="1277687"/>
    <lineage>
        <taxon>Eukaryota</taxon>
        <taxon>Fungi</taxon>
        <taxon>Dikarya</taxon>
        <taxon>Basidiomycota</taxon>
        <taxon>Ustilaginomycotina</taxon>
        <taxon>Ustilaginomycetes</taxon>
        <taxon>Ustilaginales</taxon>
        <taxon>Ustilaginaceae</taxon>
        <taxon>Pseudozyma</taxon>
    </lineage>
</organism>
<dbReference type="OrthoDB" id="442731at2759"/>
<dbReference type="HOGENOM" id="CLU_039562_0_0_1"/>
<dbReference type="PANTHER" id="PTHR31263">
    <property type="entry name" value="CELLULASE FAMILY PROTEIN (AFU_ORTHOLOGUE AFUA_5G14560)"/>
    <property type="match status" value="1"/>
</dbReference>
<evidence type="ECO:0000313" key="2">
    <source>
        <dbReference type="EMBL" id="EPQ27969.1"/>
    </source>
</evidence>
<dbReference type="KEGG" id="pfp:PFL1_04296"/>
<proteinExistence type="predicted"/>
<dbReference type="EMBL" id="KE361636">
    <property type="protein sequence ID" value="EPQ27969.1"/>
    <property type="molecule type" value="Genomic_DNA"/>
</dbReference>
<dbReference type="RefSeq" id="XP_007880014.1">
    <property type="nucleotide sequence ID" value="XM_007881823.1"/>
</dbReference>
<evidence type="ECO:0000256" key="1">
    <source>
        <dbReference type="SAM" id="SignalP"/>
    </source>
</evidence>
<evidence type="ECO:0000313" key="3">
    <source>
        <dbReference type="Proteomes" id="UP000053664"/>
    </source>
</evidence>
<dbReference type="InterPro" id="IPR017853">
    <property type="entry name" value="GH"/>
</dbReference>
<name>A0A061H675_9BASI</name>
<dbReference type="eggNOG" id="ENOG502QUKB">
    <property type="taxonomic scope" value="Eukaryota"/>
</dbReference>
<sequence>MKFLAVLSLLFSTAIVALALPSTPDKRAAASSWPHGPFSTRGGDIVNANGQKVIFAGTNWPMSGESMLPEGLEYQPLSAIVGRLKEAGFNFVRHTYAIQMIDEIYANNGRDVTLRDTMVHALGEANGTRVTNDIIKHNPQWTAQTTRLQILADVAKAEAQAGILMHLDNHISVAQWCCGATDGNGWFGDRDFDVAKWHRGLQYMAKWAKGHANVQTISLRNELRKSKLDDSLEYSWVNWWNHVREAAELVHAANPDLVITLSGLDYDIDLSAVTTQADLRTAPSTDSALMKPKTTSSKPVIADIKSTSFGKANKAVLELHAYKQSDFYSENGHLNDCPLLEAAFYRFGFNAVGMSPPAACRSDKWEEPYGCPRPKINLPVLLTEFGDAIDSNYKSVTLQKCLRDWTTKNKIGWAQWSLAGSYRIREGKQQFEDTWGLTTKDWSAWRSTDAMENFFKPWVRDMGRTNLEL</sequence>
<dbReference type="AlphaFoldDB" id="A0A061H675"/>
<dbReference type="Gene3D" id="3.20.20.80">
    <property type="entry name" value="Glycosidases"/>
    <property type="match status" value="1"/>
</dbReference>
<dbReference type="SUPFAM" id="SSF51445">
    <property type="entry name" value="(Trans)glycosidases"/>
    <property type="match status" value="1"/>
</dbReference>
<dbReference type="Proteomes" id="UP000053664">
    <property type="component" value="Unassembled WGS sequence"/>
</dbReference>
<keyword evidence="1" id="KW-0732">Signal</keyword>